<keyword evidence="8 9" id="KW-0472">Membrane</keyword>
<evidence type="ECO:0000256" key="9">
    <source>
        <dbReference type="SAM" id="Phobius"/>
    </source>
</evidence>
<evidence type="ECO:0000313" key="11">
    <source>
        <dbReference type="Proteomes" id="UP000029227"/>
    </source>
</evidence>
<dbReference type="InterPro" id="IPR004338">
    <property type="entry name" value="NqrB/RnfD"/>
</dbReference>
<name>A0A090QU44_9GAMM</name>
<keyword evidence="7 9" id="KW-1133">Transmembrane helix</keyword>
<feature type="transmembrane region" description="Helical" evidence="9">
    <location>
        <begin position="130"/>
        <end position="150"/>
    </location>
</feature>
<feature type="transmembrane region" description="Helical" evidence="9">
    <location>
        <begin position="56"/>
        <end position="73"/>
    </location>
</feature>
<evidence type="ECO:0000256" key="2">
    <source>
        <dbReference type="ARBA" id="ARBA00022553"/>
    </source>
</evidence>
<proteinExistence type="predicted"/>
<evidence type="ECO:0000256" key="6">
    <source>
        <dbReference type="ARBA" id="ARBA00022967"/>
    </source>
</evidence>
<keyword evidence="6" id="KW-1278">Translocase</keyword>
<keyword evidence="4" id="KW-0288">FMN</keyword>
<keyword evidence="5 9" id="KW-0812">Transmembrane</keyword>
<organism evidence="10 11">
    <name type="scientific">Photobacterium aphoticum</name>
    <dbReference type="NCBI Taxonomy" id="754436"/>
    <lineage>
        <taxon>Bacteria</taxon>
        <taxon>Pseudomonadati</taxon>
        <taxon>Pseudomonadota</taxon>
        <taxon>Gammaproteobacteria</taxon>
        <taxon>Vibrionales</taxon>
        <taxon>Vibrionaceae</taxon>
        <taxon>Photobacterium</taxon>
    </lineage>
</organism>
<keyword evidence="1" id="KW-0813">Transport</keyword>
<evidence type="ECO:0000256" key="7">
    <source>
        <dbReference type="ARBA" id="ARBA00022989"/>
    </source>
</evidence>
<dbReference type="PANTHER" id="PTHR30578">
    <property type="entry name" value="ELECTRON TRANSPORT COMPLEX PROTEIN RNFD"/>
    <property type="match status" value="1"/>
</dbReference>
<dbReference type="PANTHER" id="PTHR30578:SF1">
    <property type="entry name" value="NA(+)-TRANSLOCATING NADH-QUINONE REDUCTASE SUBUNIT B"/>
    <property type="match status" value="1"/>
</dbReference>
<comment type="caution">
    <text evidence="10">The sequence shown here is derived from an EMBL/GenBank/DDBJ whole genome shotgun (WGS) entry which is preliminary data.</text>
</comment>
<dbReference type="Proteomes" id="UP000029227">
    <property type="component" value="Unassembled WGS sequence"/>
</dbReference>
<evidence type="ECO:0000256" key="5">
    <source>
        <dbReference type="ARBA" id="ARBA00022692"/>
    </source>
</evidence>
<dbReference type="STRING" id="754436.JCM19237_2807"/>
<dbReference type="EMBL" id="BBMN01000012">
    <property type="protein sequence ID" value="GAL06710.1"/>
    <property type="molecule type" value="Genomic_DNA"/>
</dbReference>
<evidence type="ECO:0000313" key="10">
    <source>
        <dbReference type="EMBL" id="GAL06710.1"/>
    </source>
</evidence>
<sequence>MSLKSALEKLEPAFEPGGKYQKWHALYEAIATLLYTPGQVTQSHTHVRDSIDLKRIMIMVWLAVFPALFWGMYNIGNQAIIALHSLYSPEQLQAIIADNWRYSLTETLGGSLAATAGWGSKMLLGAMHFLPIYAVVFIVGGFWEVLFAWYESTKLTRASSSLPSFLP</sequence>
<dbReference type="AlphaFoldDB" id="A0A090QU44"/>
<evidence type="ECO:0000256" key="3">
    <source>
        <dbReference type="ARBA" id="ARBA00022630"/>
    </source>
</evidence>
<protein>
    <submittedName>
        <fullName evidence="10">Na(+)-translocating NADH-quinone reductase subunit B</fullName>
    </submittedName>
</protein>
<accession>A0A090QU44</accession>
<reference evidence="10 11" key="1">
    <citation type="journal article" date="2014" name="Genome Announc.">
        <title>Draft Genome Sequences of Two Vibrionaceae Species, Vibrio ponticus C121 and Photobacterium aphoticum C119, Isolated as Coral Reef Microbiota.</title>
        <authorList>
            <person name="Al-saari N."/>
            <person name="Meirelles P.M."/>
            <person name="Mino S."/>
            <person name="Suda W."/>
            <person name="Oshima K."/>
            <person name="Hattori M."/>
            <person name="Ohkuma M."/>
            <person name="Thompson F.L."/>
            <person name="Gomez-Gil B."/>
            <person name="Sawabe T."/>
            <person name="Sawabe T."/>
        </authorList>
    </citation>
    <scope>NUCLEOTIDE SEQUENCE [LARGE SCALE GENOMIC DNA]</scope>
    <source>
        <strain evidence="10 11">JCM 19237</strain>
    </source>
</reference>
<dbReference type="eggNOG" id="COG1805">
    <property type="taxonomic scope" value="Bacteria"/>
</dbReference>
<keyword evidence="2" id="KW-0597">Phosphoprotein</keyword>
<evidence type="ECO:0000256" key="1">
    <source>
        <dbReference type="ARBA" id="ARBA00022448"/>
    </source>
</evidence>
<evidence type="ECO:0000256" key="4">
    <source>
        <dbReference type="ARBA" id="ARBA00022643"/>
    </source>
</evidence>
<gene>
    <name evidence="10" type="ORF">JCM19237_2807</name>
</gene>
<evidence type="ECO:0000256" key="8">
    <source>
        <dbReference type="ARBA" id="ARBA00023136"/>
    </source>
</evidence>
<dbReference type="Pfam" id="PF03116">
    <property type="entry name" value="NQR2_RnfD_RnfE"/>
    <property type="match status" value="1"/>
</dbReference>
<dbReference type="GO" id="GO:0005886">
    <property type="term" value="C:plasma membrane"/>
    <property type="evidence" value="ECO:0007669"/>
    <property type="project" value="TreeGrafter"/>
</dbReference>
<dbReference type="GO" id="GO:0055085">
    <property type="term" value="P:transmembrane transport"/>
    <property type="evidence" value="ECO:0007669"/>
    <property type="project" value="InterPro"/>
</dbReference>
<keyword evidence="3" id="KW-0285">Flavoprotein</keyword>